<name>A0A941EIE1_9ACTN</name>
<keyword evidence="2" id="KW-1185">Reference proteome</keyword>
<accession>A0A941EIE1</accession>
<dbReference type="Proteomes" id="UP000675781">
    <property type="component" value="Unassembled WGS sequence"/>
</dbReference>
<protein>
    <submittedName>
        <fullName evidence="1">Uncharacterized protein</fullName>
    </submittedName>
</protein>
<dbReference type="EMBL" id="JAGSOG010000006">
    <property type="protein sequence ID" value="MBR7832067.1"/>
    <property type="molecule type" value="Genomic_DNA"/>
</dbReference>
<proteinExistence type="predicted"/>
<sequence>MTASVELPPVEIPGYAGGPFIHRPRLLDEHLFVIGHPYGCVQSEQAEEAVFGTDYEEAANLNSELLQGGHWPVFTVPLTDRHRLYVVYRAFPDDPGVDYLLHHPDWEQAEMLAADDGHFHGPGLRWHELEATAFNALPGGSTQDPHARLLLLLPALGDDLLDKTAVDSVVQALAARTRVDDPERAATLLLDEQGQAGPAHWQADDRGTWTCDGSYAFRAPGGLPPARLARISAALNPW</sequence>
<reference evidence="1" key="1">
    <citation type="submission" date="2021-04" db="EMBL/GenBank/DDBJ databases">
        <title>Genome based classification of Actinospica acidithermotolerans sp. nov., an actinobacterium isolated from an Indonesian hot spring.</title>
        <authorList>
            <person name="Kusuma A.B."/>
            <person name="Putra K.E."/>
            <person name="Nafisah S."/>
            <person name="Loh J."/>
            <person name="Nouioui I."/>
            <person name="Goodfellow M."/>
        </authorList>
    </citation>
    <scope>NUCLEOTIDE SEQUENCE</scope>
    <source>
        <strain evidence="1">CSCA 57</strain>
    </source>
</reference>
<dbReference type="RefSeq" id="WP_212526605.1">
    <property type="nucleotide sequence ID" value="NZ_JAGSOG010000006.1"/>
</dbReference>
<evidence type="ECO:0000313" key="1">
    <source>
        <dbReference type="EMBL" id="MBR7832067.1"/>
    </source>
</evidence>
<dbReference type="AlphaFoldDB" id="A0A941EIE1"/>
<comment type="caution">
    <text evidence="1">The sequence shown here is derived from an EMBL/GenBank/DDBJ whole genome shotgun (WGS) entry which is preliminary data.</text>
</comment>
<gene>
    <name evidence="1" type="ORF">KDL01_02285</name>
</gene>
<organism evidence="1 2">
    <name type="scientific">Actinospica durhamensis</name>
    <dbReference type="NCBI Taxonomy" id="1508375"/>
    <lineage>
        <taxon>Bacteria</taxon>
        <taxon>Bacillati</taxon>
        <taxon>Actinomycetota</taxon>
        <taxon>Actinomycetes</taxon>
        <taxon>Catenulisporales</taxon>
        <taxon>Actinospicaceae</taxon>
        <taxon>Actinospica</taxon>
    </lineage>
</organism>
<evidence type="ECO:0000313" key="2">
    <source>
        <dbReference type="Proteomes" id="UP000675781"/>
    </source>
</evidence>